<gene>
    <name evidence="3" type="ORF">WICANDRAFT_92364</name>
</gene>
<evidence type="ECO:0000313" key="3">
    <source>
        <dbReference type="EMBL" id="ODQ60184.1"/>
    </source>
</evidence>
<organism evidence="3 4">
    <name type="scientific">Wickerhamomyces anomalus (strain ATCC 58044 / CBS 1984 / NCYC 433 / NRRL Y-366-8)</name>
    <name type="common">Yeast</name>
    <name type="synonym">Hansenula anomala</name>
    <dbReference type="NCBI Taxonomy" id="683960"/>
    <lineage>
        <taxon>Eukaryota</taxon>
        <taxon>Fungi</taxon>
        <taxon>Dikarya</taxon>
        <taxon>Ascomycota</taxon>
        <taxon>Saccharomycotina</taxon>
        <taxon>Saccharomycetes</taxon>
        <taxon>Phaffomycetales</taxon>
        <taxon>Wickerhamomycetaceae</taxon>
        <taxon>Wickerhamomyces</taxon>
    </lineage>
</organism>
<dbReference type="GO" id="GO:0016491">
    <property type="term" value="F:oxidoreductase activity"/>
    <property type="evidence" value="ECO:0007669"/>
    <property type="project" value="UniProtKB-KW"/>
</dbReference>
<dbReference type="InterPro" id="IPR036291">
    <property type="entry name" value="NAD(P)-bd_dom_sf"/>
</dbReference>
<feature type="non-terminal residue" evidence="3">
    <location>
        <position position="148"/>
    </location>
</feature>
<feature type="non-terminal residue" evidence="3">
    <location>
        <position position="1"/>
    </location>
</feature>
<comment type="similarity">
    <text evidence="1">Belongs to the short-chain dehydrogenases/reductases (SDR) family.</text>
</comment>
<evidence type="ECO:0000313" key="4">
    <source>
        <dbReference type="Proteomes" id="UP000094112"/>
    </source>
</evidence>
<dbReference type="Pfam" id="PF00106">
    <property type="entry name" value="adh_short"/>
    <property type="match status" value="1"/>
</dbReference>
<dbReference type="AlphaFoldDB" id="A0A1E3P4P2"/>
<dbReference type="SUPFAM" id="SSF51735">
    <property type="entry name" value="NAD(P)-binding Rossmann-fold domains"/>
    <property type="match status" value="1"/>
</dbReference>
<dbReference type="Proteomes" id="UP000094112">
    <property type="component" value="Unassembled WGS sequence"/>
</dbReference>
<name>A0A1E3P4P2_WICAA</name>
<proteinExistence type="inferred from homology"/>
<dbReference type="CDD" id="cd05233">
    <property type="entry name" value="SDR_c"/>
    <property type="match status" value="1"/>
</dbReference>
<keyword evidence="2" id="KW-0560">Oxidoreductase</keyword>
<dbReference type="RefSeq" id="XP_019039391.1">
    <property type="nucleotide sequence ID" value="XM_019186358.1"/>
</dbReference>
<keyword evidence="4" id="KW-1185">Reference proteome</keyword>
<dbReference type="PANTHER" id="PTHR43669:SF4">
    <property type="entry name" value="SHORT-CHAIN DEHYDROGENASE"/>
    <property type="match status" value="1"/>
</dbReference>
<evidence type="ECO:0000256" key="1">
    <source>
        <dbReference type="ARBA" id="ARBA00006484"/>
    </source>
</evidence>
<accession>A0A1E3P4P2</accession>
<dbReference type="Gene3D" id="3.40.50.720">
    <property type="entry name" value="NAD(P)-binding Rossmann-like Domain"/>
    <property type="match status" value="1"/>
</dbReference>
<evidence type="ECO:0000256" key="2">
    <source>
        <dbReference type="ARBA" id="ARBA00023002"/>
    </source>
</evidence>
<evidence type="ECO:0008006" key="5">
    <source>
        <dbReference type="Google" id="ProtNLM"/>
    </source>
</evidence>
<reference evidence="3 4" key="1">
    <citation type="journal article" date="2016" name="Proc. Natl. Acad. Sci. U.S.A.">
        <title>Comparative genomics of biotechnologically important yeasts.</title>
        <authorList>
            <person name="Riley R."/>
            <person name="Haridas S."/>
            <person name="Wolfe K.H."/>
            <person name="Lopes M.R."/>
            <person name="Hittinger C.T."/>
            <person name="Goeker M."/>
            <person name="Salamov A.A."/>
            <person name="Wisecaver J.H."/>
            <person name="Long T.M."/>
            <person name="Calvey C.H."/>
            <person name="Aerts A.L."/>
            <person name="Barry K.W."/>
            <person name="Choi C."/>
            <person name="Clum A."/>
            <person name="Coughlan A.Y."/>
            <person name="Deshpande S."/>
            <person name="Douglass A.P."/>
            <person name="Hanson S.J."/>
            <person name="Klenk H.-P."/>
            <person name="LaButti K.M."/>
            <person name="Lapidus A."/>
            <person name="Lindquist E.A."/>
            <person name="Lipzen A.M."/>
            <person name="Meier-Kolthoff J.P."/>
            <person name="Ohm R.A."/>
            <person name="Otillar R.P."/>
            <person name="Pangilinan J.L."/>
            <person name="Peng Y."/>
            <person name="Rokas A."/>
            <person name="Rosa C.A."/>
            <person name="Scheuner C."/>
            <person name="Sibirny A.A."/>
            <person name="Slot J.C."/>
            <person name="Stielow J.B."/>
            <person name="Sun H."/>
            <person name="Kurtzman C.P."/>
            <person name="Blackwell M."/>
            <person name="Grigoriev I.V."/>
            <person name="Jeffries T.W."/>
        </authorList>
    </citation>
    <scope>NUCLEOTIDE SEQUENCE [LARGE SCALE GENOMIC DNA]</scope>
    <source>
        <strain evidence="4">ATCC 58044 / CBS 1984 / NCYC 433 / NRRL Y-366-8</strain>
    </source>
</reference>
<dbReference type="InterPro" id="IPR002347">
    <property type="entry name" value="SDR_fam"/>
</dbReference>
<dbReference type="GeneID" id="30203604"/>
<dbReference type="PANTHER" id="PTHR43669">
    <property type="entry name" value="5-KETO-D-GLUCONATE 5-REDUCTASE"/>
    <property type="match status" value="1"/>
</dbReference>
<dbReference type="OrthoDB" id="5336600at2759"/>
<dbReference type="EMBL" id="KV454210">
    <property type="protein sequence ID" value="ODQ60184.1"/>
    <property type="molecule type" value="Genomic_DNA"/>
</dbReference>
<protein>
    <recommendedName>
        <fullName evidence="5">Ketoreductase (KR) domain-containing protein</fullName>
    </recommendedName>
</protein>
<sequence>NFIMSSDIAIVFGAGARVGNAVARKLLSNNYKVVTVSRKDFKIDEFPGTHFHFQGDLKNLDLVPAVFAKTRELFGEPRVIVYNAAANTKLTKTVDEFLSVTGEEFNTDQNINVSSVFLSVQESIKSFDKITSTDKPKAFIFTGNMQNL</sequence>
<dbReference type="STRING" id="683960.A0A1E3P4P2"/>